<keyword evidence="2" id="KW-1185">Reference proteome</keyword>
<dbReference type="PANTHER" id="PTHR38797:SF4">
    <property type="entry name" value="NUCLEAR PORE COMPLEX PROTEIN NUP85"/>
    <property type="match status" value="1"/>
</dbReference>
<dbReference type="InterPro" id="IPR053204">
    <property type="entry name" value="Oxopyrrolidines_Biosynth-assoc"/>
</dbReference>
<protein>
    <submittedName>
        <fullName evidence="1">Uncharacterized protein</fullName>
    </submittedName>
</protein>
<dbReference type="Proteomes" id="UP000184330">
    <property type="component" value="Unassembled WGS sequence"/>
</dbReference>
<sequence length="275" mass="31305">MATEYSDWFDAIRNEGYYVNGGRPVFEAYLSGTVTPEEAATQMTLRDPSRKLPAHTKIGRVWNLLLFCAEDCPSGYGTIIDLLRAISVLPKTTERGAVDWTDNDARTAWGWLWRDSHDSLWSDTISKSRADRGLATIPLSQKWSNFQAFSAACVTAKIMGMDNEVFFALILIVNVLEKERTVAELEMNAPAVAQWLLLAGKSIFNQKAEKCENADCAWDRESELWKGKRGYSRERWIFWKERWVVLAGMDGLCEEMRETCRKVVVAMGKVERAKK</sequence>
<dbReference type="EMBL" id="FJOG01000007">
    <property type="protein sequence ID" value="CZR55821.1"/>
    <property type="molecule type" value="Genomic_DNA"/>
</dbReference>
<dbReference type="Pfam" id="PF12311">
    <property type="entry name" value="DUF3632"/>
    <property type="match status" value="1"/>
</dbReference>
<name>A0A1L7WSS3_9HELO</name>
<gene>
    <name evidence="1" type="ORF">PAC_05709</name>
</gene>
<evidence type="ECO:0000313" key="1">
    <source>
        <dbReference type="EMBL" id="CZR55821.1"/>
    </source>
</evidence>
<dbReference type="OrthoDB" id="3350591at2759"/>
<dbReference type="AlphaFoldDB" id="A0A1L7WSS3"/>
<reference evidence="1 2" key="1">
    <citation type="submission" date="2016-03" db="EMBL/GenBank/DDBJ databases">
        <authorList>
            <person name="Ploux O."/>
        </authorList>
    </citation>
    <scope>NUCLEOTIDE SEQUENCE [LARGE SCALE GENOMIC DNA]</scope>
    <source>
        <strain evidence="1 2">UAMH 11012</strain>
    </source>
</reference>
<evidence type="ECO:0000313" key="2">
    <source>
        <dbReference type="Proteomes" id="UP000184330"/>
    </source>
</evidence>
<dbReference type="InterPro" id="IPR022085">
    <property type="entry name" value="OpdG"/>
</dbReference>
<accession>A0A1L7WSS3</accession>
<organism evidence="1 2">
    <name type="scientific">Phialocephala subalpina</name>
    <dbReference type="NCBI Taxonomy" id="576137"/>
    <lineage>
        <taxon>Eukaryota</taxon>
        <taxon>Fungi</taxon>
        <taxon>Dikarya</taxon>
        <taxon>Ascomycota</taxon>
        <taxon>Pezizomycotina</taxon>
        <taxon>Leotiomycetes</taxon>
        <taxon>Helotiales</taxon>
        <taxon>Mollisiaceae</taxon>
        <taxon>Phialocephala</taxon>
        <taxon>Phialocephala fortinii species complex</taxon>
    </lineage>
</organism>
<proteinExistence type="predicted"/>
<dbReference type="PANTHER" id="PTHR38797">
    <property type="entry name" value="NUCLEAR PORE COMPLEX PROTEIN NUP85-RELATED"/>
    <property type="match status" value="1"/>
</dbReference>